<feature type="domain" description="HNH" evidence="1">
    <location>
        <begin position="8"/>
        <end position="51"/>
    </location>
</feature>
<dbReference type="InterPro" id="IPR003615">
    <property type="entry name" value="HNH_nuc"/>
</dbReference>
<proteinExistence type="predicted"/>
<dbReference type="EMBL" id="JAENJH010000002">
    <property type="protein sequence ID" value="MBK1785236.1"/>
    <property type="molecule type" value="Genomic_DNA"/>
</dbReference>
<evidence type="ECO:0000313" key="3">
    <source>
        <dbReference type="Proteomes" id="UP000635245"/>
    </source>
</evidence>
<dbReference type="AlphaFoldDB" id="A0A934QS63"/>
<keyword evidence="2" id="KW-0255">Endonuclease</keyword>
<name>A0A934QS63_9PSEU</name>
<comment type="caution">
    <text evidence="2">The sequence shown here is derived from an EMBL/GenBank/DDBJ whole genome shotgun (WGS) entry which is preliminary data.</text>
</comment>
<dbReference type="GO" id="GO:0004519">
    <property type="term" value="F:endonuclease activity"/>
    <property type="evidence" value="ECO:0007669"/>
    <property type="project" value="UniProtKB-KW"/>
</dbReference>
<evidence type="ECO:0000313" key="2">
    <source>
        <dbReference type="EMBL" id="MBK1785236.1"/>
    </source>
</evidence>
<keyword evidence="2" id="KW-0540">Nuclease</keyword>
<dbReference type="Proteomes" id="UP000635245">
    <property type="component" value="Unassembled WGS sequence"/>
</dbReference>
<keyword evidence="2" id="KW-0378">Hydrolase</keyword>
<evidence type="ECO:0000259" key="1">
    <source>
        <dbReference type="Pfam" id="PF01844"/>
    </source>
</evidence>
<protein>
    <submittedName>
        <fullName evidence="2">HNH endonuclease</fullName>
    </submittedName>
</protein>
<gene>
    <name evidence="2" type="ORF">JHE00_12955</name>
</gene>
<sequence length="189" mass="21187">MAGTRQRCAYCSDSYASDIDHYVPIARDHGRVFSWKNFLWVCTKCNRQKGANFPVADTGEPLLVDPSRTDPWAHLTLDTATGFISPRYLESTFDPVGEFTLSVLPTINHEGVAEGRARVCRSLKKAIGSAATAPSSNQAREDLLTLVREDDVAVSRWYGYWEGSQEPEMVALRVASPKLWRRLLRACSY</sequence>
<reference evidence="2" key="1">
    <citation type="submission" date="2020-12" db="EMBL/GenBank/DDBJ databases">
        <title>Prauserella sp. ASG 168, a novel actinomycete isolated from cave rock.</title>
        <authorList>
            <person name="Suriyachadkun C."/>
        </authorList>
    </citation>
    <scope>NUCLEOTIDE SEQUENCE</scope>
    <source>
        <strain evidence="2">ASG 168</strain>
    </source>
</reference>
<dbReference type="Gene3D" id="1.10.30.50">
    <property type="match status" value="1"/>
</dbReference>
<dbReference type="GO" id="GO:0003676">
    <property type="term" value="F:nucleic acid binding"/>
    <property type="evidence" value="ECO:0007669"/>
    <property type="project" value="InterPro"/>
</dbReference>
<dbReference type="GO" id="GO:0008270">
    <property type="term" value="F:zinc ion binding"/>
    <property type="evidence" value="ECO:0007669"/>
    <property type="project" value="InterPro"/>
</dbReference>
<organism evidence="2 3">
    <name type="scientific">Prauserella cavernicola</name>
    <dbReference type="NCBI Taxonomy" id="2800127"/>
    <lineage>
        <taxon>Bacteria</taxon>
        <taxon>Bacillati</taxon>
        <taxon>Actinomycetota</taxon>
        <taxon>Actinomycetes</taxon>
        <taxon>Pseudonocardiales</taxon>
        <taxon>Pseudonocardiaceae</taxon>
        <taxon>Prauserella</taxon>
    </lineage>
</organism>
<dbReference type="CDD" id="cd00085">
    <property type="entry name" value="HNHc"/>
    <property type="match status" value="1"/>
</dbReference>
<dbReference type="InterPro" id="IPR002711">
    <property type="entry name" value="HNH"/>
</dbReference>
<dbReference type="Pfam" id="PF01844">
    <property type="entry name" value="HNH"/>
    <property type="match status" value="1"/>
</dbReference>
<accession>A0A934QS63</accession>
<keyword evidence="3" id="KW-1185">Reference proteome</keyword>